<evidence type="ECO:0000256" key="9">
    <source>
        <dbReference type="ARBA" id="ARBA00022975"/>
    </source>
</evidence>
<comment type="catalytic activity">
    <reaction evidence="11">
        <text>(S)-dihydroorotate + fumarate = orotate + succinate</text>
        <dbReference type="Rhea" id="RHEA:30059"/>
        <dbReference type="ChEBI" id="CHEBI:29806"/>
        <dbReference type="ChEBI" id="CHEBI:30031"/>
        <dbReference type="ChEBI" id="CHEBI:30839"/>
        <dbReference type="ChEBI" id="CHEBI:30864"/>
        <dbReference type="EC" id="1.3.98.1"/>
    </reaction>
</comment>
<dbReference type="InterPro" id="IPR033886">
    <property type="entry name" value="DHOD_1A"/>
</dbReference>
<dbReference type="GO" id="GO:0006207">
    <property type="term" value="P:'de novo' pyrimidine nucleobase biosynthetic process"/>
    <property type="evidence" value="ECO:0007669"/>
    <property type="project" value="TreeGrafter"/>
</dbReference>
<protein>
    <recommendedName>
        <fullName evidence="5 11">Dihydroorotate dehydrogenase (fumarate)</fullName>
        <ecNumber evidence="11">1.3.98.1</ecNumber>
    </recommendedName>
    <alternativeName>
        <fullName evidence="11">Dihydroorotate oxidase</fullName>
    </alternativeName>
</protein>
<dbReference type="InterPro" id="IPR023359">
    <property type="entry name" value="Dihydro_DH_chainA_dom2"/>
</dbReference>
<dbReference type="SUPFAM" id="SSF51395">
    <property type="entry name" value="FMN-linked oxidoreductases"/>
    <property type="match status" value="1"/>
</dbReference>
<evidence type="ECO:0000256" key="10">
    <source>
        <dbReference type="ARBA" id="ARBA00023002"/>
    </source>
</evidence>
<comment type="function">
    <text evidence="11">Catalyzes the conversion of dihydroorotate to orotate with fumarate as the electron acceptor.</text>
</comment>
<keyword evidence="8 11" id="KW-0288">FMN</keyword>
<feature type="domain" description="Dihydroorotate dehydrogenase catalytic" evidence="12">
    <location>
        <begin position="90"/>
        <end position="334"/>
    </location>
</feature>
<dbReference type="EMBL" id="LBBL01000234">
    <property type="protein sequence ID" value="KKF93522.1"/>
    <property type="molecule type" value="Genomic_DNA"/>
</dbReference>
<dbReference type="AlphaFoldDB" id="A0A0F8CS33"/>
<dbReference type="GO" id="GO:0044205">
    <property type="term" value="P:'de novo' UMP biosynthetic process"/>
    <property type="evidence" value="ECO:0007669"/>
    <property type="project" value="UniProtKB-UniPathway"/>
</dbReference>
<evidence type="ECO:0000313" key="13">
    <source>
        <dbReference type="EMBL" id="KKF93522.1"/>
    </source>
</evidence>
<dbReference type="InterPro" id="IPR005720">
    <property type="entry name" value="Dihydroorotate_DH_cat"/>
</dbReference>
<dbReference type="Gene3D" id="2.30.26.10">
    <property type="entry name" value="Dihydroorotate Dehydrogenase A, chain A, domain 2"/>
    <property type="match status" value="1"/>
</dbReference>
<evidence type="ECO:0000256" key="4">
    <source>
        <dbReference type="ARBA" id="ARBA00008008"/>
    </source>
</evidence>
<evidence type="ECO:0000256" key="7">
    <source>
        <dbReference type="ARBA" id="ARBA00022630"/>
    </source>
</evidence>
<evidence type="ECO:0000256" key="5">
    <source>
        <dbReference type="ARBA" id="ARBA00021374"/>
    </source>
</evidence>
<evidence type="ECO:0000259" key="12">
    <source>
        <dbReference type="Pfam" id="PF01180"/>
    </source>
</evidence>
<dbReference type="UniPathway" id="UPA00070"/>
<dbReference type="EC" id="1.3.98.1" evidence="11"/>
<sequence>MPPKLLISPPVLNSACPWATDLTHLESLYASSSTGAITTRTCTLHGFAHDDGLRRYLFFDPASLTEHTDSLSAVAPCLPSSTAATPTPIPTPTFSASLNTLGYSPHPLQTYLTYIRTLAGRYSPSTKPIIISIAGPIAELAACYAAVQQFSKTLDAGAPPLALEINLSCPNIRDHPPPAYDGEGLTAVLKALPTSPTLPIGIKTPPYTYAGQFAMLREALRAADAGQRISFVTATNTLGSCVALDVAGNAILPAAAAGLAGPPLHPLALGNVRAIREALDSEPSLRCIDVIGVGGVEDAQGFRRMKAAGAEFVALATAVGRRGVVVFDEIANGILM</sequence>
<dbReference type="CDD" id="cd04741">
    <property type="entry name" value="DHOD_1A_like"/>
    <property type="match status" value="1"/>
</dbReference>
<keyword evidence="9 11" id="KW-0665">Pyrimidine biosynthesis</keyword>
<accession>A0A0F8CS33</accession>
<evidence type="ECO:0000256" key="8">
    <source>
        <dbReference type="ARBA" id="ARBA00022643"/>
    </source>
</evidence>
<gene>
    <name evidence="13" type="primary">pyrDA</name>
    <name evidence="13" type="ORF">CFO_g4109</name>
</gene>
<evidence type="ECO:0000256" key="1">
    <source>
        <dbReference type="ARBA" id="ARBA00001917"/>
    </source>
</evidence>
<evidence type="ECO:0000256" key="3">
    <source>
        <dbReference type="ARBA" id="ARBA00004725"/>
    </source>
</evidence>
<comment type="subcellular location">
    <subcellularLocation>
        <location evidence="2 11">Cytoplasm</location>
    </subcellularLocation>
</comment>
<evidence type="ECO:0000256" key="2">
    <source>
        <dbReference type="ARBA" id="ARBA00004496"/>
    </source>
</evidence>
<dbReference type="OrthoDB" id="14784at2759"/>
<evidence type="ECO:0000256" key="6">
    <source>
        <dbReference type="ARBA" id="ARBA00022490"/>
    </source>
</evidence>
<dbReference type="InterPro" id="IPR050074">
    <property type="entry name" value="DHO_dehydrogenase"/>
</dbReference>
<reference evidence="13 14" key="1">
    <citation type="submission" date="2015-04" db="EMBL/GenBank/DDBJ databases">
        <title>Genome sequence of Ceratocystis platani, a major pathogen of plane trees.</title>
        <authorList>
            <person name="Belbahri L."/>
        </authorList>
    </citation>
    <scope>NUCLEOTIDE SEQUENCE [LARGE SCALE GENOMIC DNA]</scope>
    <source>
        <strain evidence="13 14">CFO</strain>
    </source>
</reference>
<dbReference type="PANTHER" id="PTHR48109:SF1">
    <property type="entry name" value="DIHYDROOROTATE DEHYDROGENASE (FUMARATE)"/>
    <property type="match status" value="1"/>
</dbReference>
<dbReference type="InterPro" id="IPR013785">
    <property type="entry name" value="Aldolase_TIM"/>
</dbReference>
<name>A0A0F8CS33_CERFI</name>
<proteinExistence type="inferred from homology"/>
<dbReference type="GO" id="GO:1990663">
    <property type="term" value="F:dihydroorotate dehydrogenase (fumarate) activity"/>
    <property type="evidence" value="ECO:0007669"/>
    <property type="project" value="UniProtKB-EC"/>
</dbReference>
<dbReference type="GO" id="GO:0005737">
    <property type="term" value="C:cytoplasm"/>
    <property type="evidence" value="ECO:0007669"/>
    <property type="project" value="UniProtKB-SubCell"/>
</dbReference>
<dbReference type="PANTHER" id="PTHR48109">
    <property type="entry name" value="DIHYDROOROTATE DEHYDROGENASE (QUINONE), MITOCHONDRIAL-RELATED"/>
    <property type="match status" value="1"/>
</dbReference>
<keyword evidence="7 11" id="KW-0285">Flavoprotein</keyword>
<organism evidence="13 14">
    <name type="scientific">Ceratocystis fimbriata f. sp. platani</name>
    <dbReference type="NCBI Taxonomy" id="88771"/>
    <lineage>
        <taxon>Eukaryota</taxon>
        <taxon>Fungi</taxon>
        <taxon>Dikarya</taxon>
        <taxon>Ascomycota</taxon>
        <taxon>Pezizomycotina</taxon>
        <taxon>Sordariomycetes</taxon>
        <taxon>Hypocreomycetidae</taxon>
        <taxon>Microascales</taxon>
        <taxon>Ceratocystidaceae</taxon>
        <taxon>Ceratocystis</taxon>
    </lineage>
</organism>
<comment type="similarity">
    <text evidence="4 11">Belongs to the dihydroorotate dehydrogenase family. Type 1 subfamily.</text>
</comment>
<evidence type="ECO:0000256" key="11">
    <source>
        <dbReference type="RuleBase" id="RU364042"/>
    </source>
</evidence>
<keyword evidence="10 11" id="KW-0560">Oxidoreductase</keyword>
<dbReference type="Pfam" id="PF01180">
    <property type="entry name" value="DHO_dh"/>
    <property type="match status" value="1"/>
</dbReference>
<keyword evidence="6 11" id="KW-0963">Cytoplasm</keyword>
<comment type="subunit">
    <text evidence="11">Homodimer.</text>
</comment>
<comment type="cofactor">
    <cofactor evidence="1 11">
        <name>FMN</name>
        <dbReference type="ChEBI" id="CHEBI:58210"/>
    </cofactor>
</comment>
<comment type="pathway">
    <text evidence="3 11">Pyrimidine metabolism; UMP biosynthesis via de novo pathway.</text>
</comment>
<comment type="caution">
    <text evidence="13">The sequence shown here is derived from an EMBL/GenBank/DDBJ whole genome shotgun (WGS) entry which is preliminary data.</text>
</comment>
<dbReference type="Proteomes" id="UP000034841">
    <property type="component" value="Unassembled WGS sequence"/>
</dbReference>
<dbReference type="Gene3D" id="3.20.20.70">
    <property type="entry name" value="Aldolase class I"/>
    <property type="match status" value="1"/>
</dbReference>
<keyword evidence="14" id="KW-1185">Reference proteome</keyword>
<evidence type="ECO:0000313" key="14">
    <source>
        <dbReference type="Proteomes" id="UP000034841"/>
    </source>
</evidence>